<organism evidence="1 2">
    <name type="scientific">Dreissena polymorpha</name>
    <name type="common">Zebra mussel</name>
    <name type="synonym">Mytilus polymorpha</name>
    <dbReference type="NCBI Taxonomy" id="45954"/>
    <lineage>
        <taxon>Eukaryota</taxon>
        <taxon>Metazoa</taxon>
        <taxon>Spiralia</taxon>
        <taxon>Lophotrochozoa</taxon>
        <taxon>Mollusca</taxon>
        <taxon>Bivalvia</taxon>
        <taxon>Autobranchia</taxon>
        <taxon>Heteroconchia</taxon>
        <taxon>Euheterodonta</taxon>
        <taxon>Imparidentia</taxon>
        <taxon>Neoheterodontei</taxon>
        <taxon>Myida</taxon>
        <taxon>Dreissenoidea</taxon>
        <taxon>Dreissenidae</taxon>
        <taxon>Dreissena</taxon>
    </lineage>
</organism>
<proteinExistence type="predicted"/>
<dbReference type="EMBL" id="JAIWYP010000010">
    <property type="protein sequence ID" value="KAH3753222.1"/>
    <property type="molecule type" value="Genomic_DNA"/>
</dbReference>
<protein>
    <submittedName>
        <fullName evidence="1">Uncharacterized protein</fullName>
    </submittedName>
</protein>
<keyword evidence="2" id="KW-1185">Reference proteome</keyword>
<dbReference type="AlphaFoldDB" id="A0A9D4IAT9"/>
<comment type="caution">
    <text evidence="1">The sequence shown here is derived from an EMBL/GenBank/DDBJ whole genome shotgun (WGS) entry which is preliminary data.</text>
</comment>
<evidence type="ECO:0000313" key="1">
    <source>
        <dbReference type="EMBL" id="KAH3753222.1"/>
    </source>
</evidence>
<name>A0A9D4IAT9_DREPO</name>
<gene>
    <name evidence="1" type="ORF">DPMN_187856</name>
</gene>
<reference evidence="1" key="1">
    <citation type="journal article" date="2019" name="bioRxiv">
        <title>The Genome of the Zebra Mussel, Dreissena polymorpha: A Resource for Invasive Species Research.</title>
        <authorList>
            <person name="McCartney M.A."/>
            <person name="Auch B."/>
            <person name="Kono T."/>
            <person name="Mallez S."/>
            <person name="Zhang Y."/>
            <person name="Obille A."/>
            <person name="Becker A."/>
            <person name="Abrahante J.E."/>
            <person name="Garbe J."/>
            <person name="Badalamenti J.P."/>
            <person name="Herman A."/>
            <person name="Mangelson H."/>
            <person name="Liachko I."/>
            <person name="Sullivan S."/>
            <person name="Sone E.D."/>
            <person name="Koren S."/>
            <person name="Silverstein K.A.T."/>
            <person name="Beckman K.B."/>
            <person name="Gohl D.M."/>
        </authorList>
    </citation>
    <scope>NUCLEOTIDE SEQUENCE</scope>
    <source>
        <strain evidence="1">Duluth1</strain>
        <tissue evidence="1">Whole animal</tissue>
    </source>
</reference>
<reference evidence="1" key="2">
    <citation type="submission" date="2020-11" db="EMBL/GenBank/DDBJ databases">
        <authorList>
            <person name="McCartney M.A."/>
            <person name="Auch B."/>
            <person name="Kono T."/>
            <person name="Mallez S."/>
            <person name="Becker A."/>
            <person name="Gohl D.M."/>
            <person name="Silverstein K.A.T."/>
            <person name="Koren S."/>
            <person name="Bechman K.B."/>
            <person name="Herman A."/>
            <person name="Abrahante J.E."/>
            <person name="Garbe J."/>
        </authorList>
    </citation>
    <scope>NUCLEOTIDE SEQUENCE</scope>
    <source>
        <strain evidence="1">Duluth1</strain>
        <tissue evidence="1">Whole animal</tissue>
    </source>
</reference>
<dbReference type="Proteomes" id="UP000828390">
    <property type="component" value="Unassembled WGS sequence"/>
</dbReference>
<evidence type="ECO:0000313" key="2">
    <source>
        <dbReference type="Proteomes" id="UP000828390"/>
    </source>
</evidence>
<sequence length="52" mass="6085">MFDSSCPNNRYTTQHILSISRVQTIDKLLSTTINSICPYKIRNFTFTSERNK</sequence>
<accession>A0A9D4IAT9</accession>